<feature type="region of interest" description="Disordered" evidence="8">
    <location>
        <begin position="170"/>
        <end position="192"/>
    </location>
</feature>
<dbReference type="SMART" id="SM00409">
    <property type="entry name" value="IG"/>
    <property type="match status" value="1"/>
</dbReference>
<dbReference type="Pfam" id="PF13927">
    <property type="entry name" value="Ig_3"/>
    <property type="match status" value="1"/>
</dbReference>
<dbReference type="AlphaFoldDB" id="A0A401PE85"/>
<keyword evidence="5" id="KW-1015">Disulfide bond</keyword>
<dbReference type="SUPFAM" id="SSF48726">
    <property type="entry name" value="Immunoglobulin"/>
    <property type="match status" value="1"/>
</dbReference>
<evidence type="ECO:0000256" key="4">
    <source>
        <dbReference type="ARBA" id="ARBA00023136"/>
    </source>
</evidence>
<keyword evidence="2" id="KW-1003">Cell membrane</keyword>
<dbReference type="OrthoDB" id="9947088at2759"/>
<name>A0A401PE85_SCYTO</name>
<evidence type="ECO:0000256" key="7">
    <source>
        <dbReference type="ARBA" id="ARBA00023319"/>
    </source>
</evidence>
<dbReference type="STRING" id="75743.A0A401PE85"/>
<dbReference type="EMBL" id="BFAA01000358">
    <property type="protein sequence ID" value="GCB71434.1"/>
    <property type="molecule type" value="Genomic_DNA"/>
</dbReference>
<keyword evidence="9" id="KW-0812">Transmembrane</keyword>
<comment type="caution">
    <text evidence="11">The sequence shown here is derived from an EMBL/GenBank/DDBJ whole genome shotgun (WGS) entry which is preliminary data.</text>
</comment>
<protein>
    <recommendedName>
        <fullName evidence="10">Ig-like domain-containing protein</fullName>
    </recommendedName>
</protein>
<dbReference type="InterPro" id="IPR007110">
    <property type="entry name" value="Ig-like_dom"/>
</dbReference>
<keyword evidence="12" id="KW-1185">Reference proteome</keyword>
<evidence type="ECO:0000259" key="10">
    <source>
        <dbReference type="PROSITE" id="PS50835"/>
    </source>
</evidence>
<keyword evidence="3" id="KW-0732">Signal</keyword>
<evidence type="ECO:0000256" key="5">
    <source>
        <dbReference type="ARBA" id="ARBA00023157"/>
    </source>
</evidence>
<dbReference type="InterPro" id="IPR013783">
    <property type="entry name" value="Ig-like_fold"/>
</dbReference>
<keyword evidence="7" id="KW-0393">Immunoglobulin domain</keyword>
<evidence type="ECO:0000313" key="12">
    <source>
        <dbReference type="Proteomes" id="UP000288216"/>
    </source>
</evidence>
<dbReference type="Proteomes" id="UP000288216">
    <property type="component" value="Unassembled WGS sequence"/>
</dbReference>
<reference evidence="11 12" key="1">
    <citation type="journal article" date="2018" name="Nat. Ecol. Evol.">
        <title>Shark genomes provide insights into elasmobranch evolution and the origin of vertebrates.</title>
        <authorList>
            <person name="Hara Y"/>
            <person name="Yamaguchi K"/>
            <person name="Onimaru K"/>
            <person name="Kadota M"/>
            <person name="Koyanagi M"/>
            <person name="Keeley SD"/>
            <person name="Tatsumi K"/>
            <person name="Tanaka K"/>
            <person name="Motone F"/>
            <person name="Kageyama Y"/>
            <person name="Nozu R"/>
            <person name="Adachi N"/>
            <person name="Nishimura O"/>
            <person name="Nakagawa R"/>
            <person name="Tanegashima C"/>
            <person name="Kiyatake I"/>
            <person name="Matsumoto R"/>
            <person name="Murakumo K"/>
            <person name="Nishida K"/>
            <person name="Terakita A"/>
            <person name="Kuratani S"/>
            <person name="Sato K"/>
            <person name="Hyodo S Kuraku.S."/>
        </authorList>
    </citation>
    <scope>NUCLEOTIDE SEQUENCE [LARGE SCALE GENOMIC DNA]</scope>
</reference>
<keyword evidence="4 9" id="KW-0472">Membrane</keyword>
<comment type="subcellular location">
    <subcellularLocation>
        <location evidence="1">Cell membrane</location>
    </subcellularLocation>
</comment>
<keyword evidence="6" id="KW-0325">Glycoprotein</keyword>
<feature type="transmembrane region" description="Helical" evidence="9">
    <location>
        <begin position="112"/>
        <end position="136"/>
    </location>
</feature>
<evidence type="ECO:0000313" key="11">
    <source>
        <dbReference type="EMBL" id="GCB71434.1"/>
    </source>
</evidence>
<organism evidence="11 12">
    <name type="scientific">Scyliorhinus torazame</name>
    <name type="common">Cloudy catshark</name>
    <name type="synonym">Catulus torazame</name>
    <dbReference type="NCBI Taxonomy" id="75743"/>
    <lineage>
        <taxon>Eukaryota</taxon>
        <taxon>Metazoa</taxon>
        <taxon>Chordata</taxon>
        <taxon>Craniata</taxon>
        <taxon>Vertebrata</taxon>
        <taxon>Chondrichthyes</taxon>
        <taxon>Elasmobranchii</taxon>
        <taxon>Galeomorphii</taxon>
        <taxon>Galeoidea</taxon>
        <taxon>Carcharhiniformes</taxon>
        <taxon>Scyliorhinidae</taxon>
        <taxon>Scyliorhinus</taxon>
    </lineage>
</organism>
<gene>
    <name evidence="11" type="ORF">scyTo_0001572</name>
</gene>
<evidence type="ECO:0000256" key="3">
    <source>
        <dbReference type="ARBA" id="ARBA00022729"/>
    </source>
</evidence>
<evidence type="ECO:0000256" key="8">
    <source>
        <dbReference type="SAM" id="MobiDB-lite"/>
    </source>
</evidence>
<dbReference type="Gene3D" id="2.60.40.10">
    <property type="entry name" value="Immunoglobulins"/>
    <property type="match status" value="1"/>
</dbReference>
<dbReference type="PROSITE" id="PS50835">
    <property type="entry name" value="IG_LIKE"/>
    <property type="match status" value="1"/>
</dbReference>
<dbReference type="InterPro" id="IPR036179">
    <property type="entry name" value="Ig-like_dom_sf"/>
</dbReference>
<dbReference type="GO" id="GO:0005886">
    <property type="term" value="C:plasma membrane"/>
    <property type="evidence" value="ECO:0007669"/>
    <property type="project" value="UniProtKB-SubCell"/>
</dbReference>
<dbReference type="FunFam" id="2.60.40.10:FF:000357">
    <property type="entry name" value="Fc receptor like 1"/>
    <property type="match status" value="1"/>
</dbReference>
<evidence type="ECO:0000256" key="9">
    <source>
        <dbReference type="SAM" id="Phobius"/>
    </source>
</evidence>
<evidence type="ECO:0000256" key="2">
    <source>
        <dbReference type="ARBA" id="ARBA00022475"/>
    </source>
</evidence>
<sequence length="279" mass="30780">MTKRQVIVKVPVSEPTLKSTRTGDNAVEGDTLDLSCAVLKGSYPITYKFYKVTTDGALYQKTLNATKAVYSITSVNSEHHGTYSCEASNTVNQRNQTKRSQYVTITVKDTTWWIYISSVSPVIILVAAAVILSLCLKRLRSNKDISQADESDGTHQGEPLQHIQGAYTDRNHEGDYTNIMPPEGNGADTERNHEGDYTYIMLPEENGSDSESDCDRDYTNVSSKRKAANIDSDSCSDENDAIQYTQIDLTALQSGNMPQPQGHTVYASIAFDKIQQGSP</sequence>
<evidence type="ECO:0000256" key="1">
    <source>
        <dbReference type="ARBA" id="ARBA00004236"/>
    </source>
</evidence>
<dbReference type="InterPro" id="IPR003599">
    <property type="entry name" value="Ig_sub"/>
</dbReference>
<evidence type="ECO:0000256" key="6">
    <source>
        <dbReference type="ARBA" id="ARBA00023180"/>
    </source>
</evidence>
<feature type="domain" description="Ig-like" evidence="10">
    <location>
        <begin position="15"/>
        <end position="106"/>
    </location>
</feature>
<accession>A0A401PE85</accession>
<keyword evidence="9" id="KW-1133">Transmembrane helix</keyword>
<proteinExistence type="predicted"/>